<keyword evidence="2" id="KW-1133">Transmembrane helix</keyword>
<dbReference type="PATRIC" id="fig|199.248.peg.798"/>
<keyword evidence="1" id="KW-0175">Coiled coil</keyword>
<reference evidence="4" key="1">
    <citation type="submission" date="2015-08" db="EMBL/GenBank/DDBJ databases">
        <title>Comparative genomics of the Campylobacter concisus group.</title>
        <authorList>
            <person name="Miller W.G."/>
            <person name="Yee E."/>
            <person name="Chapman M.H."/>
            <person name="Huynh S."/>
            <person name="Bono J.L."/>
            <person name="On S.L.W."/>
            <person name="St Leger J."/>
            <person name="Foster G."/>
            <person name="Parker C.T."/>
        </authorList>
    </citation>
    <scope>NUCLEOTIDE SEQUENCE [LARGE SCALE GENOMIC DNA]</scope>
    <source>
        <strain evidence="4">ATCC 33237</strain>
    </source>
</reference>
<evidence type="ECO:0000256" key="1">
    <source>
        <dbReference type="SAM" id="Coils"/>
    </source>
</evidence>
<accession>A0A0M3V280</accession>
<keyword evidence="2" id="KW-0812">Transmembrane</keyword>
<dbReference type="EMBL" id="CP012541">
    <property type="protein sequence ID" value="ALF47458.1"/>
    <property type="molecule type" value="Genomic_DNA"/>
</dbReference>
<organism evidence="3 4">
    <name type="scientific">Campylobacter concisus</name>
    <dbReference type="NCBI Taxonomy" id="199"/>
    <lineage>
        <taxon>Bacteria</taxon>
        <taxon>Pseudomonadati</taxon>
        <taxon>Campylobacterota</taxon>
        <taxon>Epsilonproteobacteria</taxon>
        <taxon>Campylobacterales</taxon>
        <taxon>Campylobacteraceae</taxon>
        <taxon>Campylobacter</taxon>
    </lineage>
</organism>
<evidence type="ECO:0000313" key="4">
    <source>
        <dbReference type="Proteomes" id="UP000066049"/>
    </source>
</evidence>
<dbReference type="RefSeq" id="WP_054196474.1">
    <property type="nucleotide sequence ID" value="NZ_CABMKQ010000064.1"/>
</dbReference>
<dbReference type="AlphaFoldDB" id="A0A0M3V280"/>
<feature type="coiled-coil region" evidence="1">
    <location>
        <begin position="64"/>
        <end position="91"/>
    </location>
</feature>
<protein>
    <submittedName>
        <fullName evidence="3">Uncharacterized protein</fullName>
    </submittedName>
</protein>
<feature type="transmembrane region" description="Helical" evidence="2">
    <location>
        <begin position="27"/>
        <end position="46"/>
    </location>
</feature>
<dbReference type="GeneID" id="28662444"/>
<proteinExistence type="predicted"/>
<name>A0A0M3V280_9BACT</name>
<evidence type="ECO:0000256" key="2">
    <source>
        <dbReference type="SAM" id="Phobius"/>
    </source>
</evidence>
<evidence type="ECO:0000313" key="3">
    <source>
        <dbReference type="EMBL" id="ALF47458.1"/>
    </source>
</evidence>
<dbReference type="Proteomes" id="UP000066049">
    <property type="component" value="Chromosome"/>
</dbReference>
<gene>
    <name evidence="3" type="ORF">CCON33237_0770</name>
</gene>
<keyword evidence="2" id="KW-0472">Membrane</keyword>
<dbReference type="KEGG" id="ccoc:CCON33237_0770"/>
<sequence>MQEKEELLTLHDEEQKREVNLSFKTLVMVYLAVFIALALFLPKIYIANQIYYISRDIADVSGKRDMLLEENRALNIKLENLRYKNQILNNMQERQWK</sequence>